<evidence type="ECO:0000313" key="1">
    <source>
        <dbReference type="EMBL" id="MBB3150685.1"/>
    </source>
</evidence>
<evidence type="ECO:0008006" key="3">
    <source>
        <dbReference type="Google" id="ProtNLM"/>
    </source>
</evidence>
<gene>
    <name evidence="1" type="ORF">FHS16_000719</name>
</gene>
<dbReference type="SUPFAM" id="SSF52788">
    <property type="entry name" value="Phosphotyrosine protein phosphatases I"/>
    <property type="match status" value="1"/>
</dbReference>
<dbReference type="Proteomes" id="UP000518605">
    <property type="component" value="Unassembled WGS sequence"/>
</dbReference>
<proteinExistence type="predicted"/>
<name>A0A7W5G8I2_9BACL</name>
<sequence length="96" mass="10783">MTAETVFQGVSGHEVRSAGTEDNARIKVNAGHIGWADLIFAMEKKHLRRLQSKFSHELAGKQVVCLHIPDEFEYMNEDLIGLLQSSVSPYVELDIE</sequence>
<organism evidence="1 2">
    <name type="scientific">Paenibacillus endophyticus</name>
    <dbReference type="NCBI Taxonomy" id="1294268"/>
    <lineage>
        <taxon>Bacteria</taxon>
        <taxon>Bacillati</taxon>
        <taxon>Bacillota</taxon>
        <taxon>Bacilli</taxon>
        <taxon>Bacillales</taxon>
        <taxon>Paenibacillaceae</taxon>
        <taxon>Paenibacillus</taxon>
    </lineage>
</organism>
<dbReference type="EMBL" id="JACHXW010000002">
    <property type="protein sequence ID" value="MBB3150685.1"/>
    <property type="molecule type" value="Genomic_DNA"/>
</dbReference>
<dbReference type="InterPro" id="IPR036196">
    <property type="entry name" value="Ptyr_pPase_sf"/>
</dbReference>
<accession>A0A7W5G8I2</accession>
<keyword evidence="2" id="KW-1185">Reference proteome</keyword>
<reference evidence="1 2" key="1">
    <citation type="submission" date="2020-08" db="EMBL/GenBank/DDBJ databases">
        <title>Genomic Encyclopedia of Type Strains, Phase III (KMG-III): the genomes of soil and plant-associated and newly described type strains.</title>
        <authorList>
            <person name="Whitman W."/>
        </authorList>
    </citation>
    <scope>NUCLEOTIDE SEQUENCE [LARGE SCALE GENOMIC DNA]</scope>
    <source>
        <strain evidence="1 2">CECT 8234</strain>
    </source>
</reference>
<evidence type="ECO:0000313" key="2">
    <source>
        <dbReference type="Proteomes" id="UP000518605"/>
    </source>
</evidence>
<dbReference type="AlphaFoldDB" id="A0A7W5G8I2"/>
<dbReference type="InterPro" id="IPR016919">
    <property type="entry name" value="UCP029416_PTP"/>
</dbReference>
<dbReference type="PIRSF" id="PIRSF029416">
    <property type="entry name" value="UCP029416_PTP"/>
    <property type="match status" value="1"/>
</dbReference>
<comment type="caution">
    <text evidence="1">The sequence shown here is derived from an EMBL/GenBank/DDBJ whole genome shotgun (WGS) entry which is preliminary data.</text>
</comment>
<dbReference type="RefSeq" id="WP_246431576.1">
    <property type="nucleotide sequence ID" value="NZ_CBCSLB010000004.1"/>
</dbReference>
<protein>
    <recommendedName>
        <fullName evidence="3">Protein tyrosine phosphatase</fullName>
    </recommendedName>
</protein>